<feature type="chain" id="PRO_5039057215" evidence="3">
    <location>
        <begin position="31"/>
        <end position="339"/>
    </location>
</feature>
<evidence type="ECO:0000256" key="2">
    <source>
        <dbReference type="SAM" id="MobiDB-lite"/>
    </source>
</evidence>
<comment type="similarity">
    <text evidence="1">Belongs to the TolB family.</text>
</comment>
<evidence type="ECO:0000313" key="4">
    <source>
        <dbReference type="EMBL" id="PRY48534.1"/>
    </source>
</evidence>
<dbReference type="RefSeq" id="WP_170121347.1">
    <property type="nucleotide sequence ID" value="NZ_PVTG01000009.1"/>
</dbReference>
<keyword evidence="5" id="KW-1185">Reference proteome</keyword>
<organism evidence="4 5">
    <name type="scientific">Geodermatophilus tzadiensis</name>
    <dbReference type="NCBI Taxonomy" id="1137988"/>
    <lineage>
        <taxon>Bacteria</taxon>
        <taxon>Bacillati</taxon>
        <taxon>Actinomycetota</taxon>
        <taxon>Actinomycetes</taxon>
        <taxon>Geodermatophilales</taxon>
        <taxon>Geodermatophilaceae</taxon>
        <taxon>Geodermatophilus</taxon>
    </lineage>
</organism>
<gene>
    <name evidence="4" type="ORF">LY71_109171</name>
</gene>
<sequence>MLGGRGTGALRALPLLAVLFVTACSGAGSASSAVTRAPGSSSTATADSLPDEPVDGHLLYWRTERHDSQAFLRLDDEGEHQLTQPDTFCCLMRVSPDREHILTMPVEDLSPVTGGTIGIDGSGPFEPLHLLDPTLNLVPQAWSPDGSRIAFEGWDDTDPTRTGAYVANTDGTGLVRVTERPGIPHDAPLDFSPDGTQVVVYRAGTENDSQTGGELWVSNVDGSEAHVVADTSAHPGFWARWSPDGSRIIFSEERTLPTGRIWTVRPDGSEMTEFYEDPDGGFAINPVWSPDGSEVFFALDPTNDEFEHPDNVLAVVDADGRDMRVVDDSPGFKSSQEWY</sequence>
<evidence type="ECO:0000313" key="5">
    <source>
        <dbReference type="Proteomes" id="UP000239210"/>
    </source>
</evidence>
<proteinExistence type="inferred from homology"/>
<protein>
    <submittedName>
        <fullName evidence="4">WD40 repeat protein</fullName>
    </submittedName>
</protein>
<evidence type="ECO:0000256" key="1">
    <source>
        <dbReference type="ARBA" id="ARBA00009820"/>
    </source>
</evidence>
<evidence type="ECO:0000256" key="3">
    <source>
        <dbReference type="SAM" id="SignalP"/>
    </source>
</evidence>
<feature type="region of interest" description="Disordered" evidence="2">
    <location>
        <begin position="30"/>
        <end position="51"/>
    </location>
</feature>
<dbReference type="Gene3D" id="2.120.10.60">
    <property type="entry name" value="Tricorn protease N-terminal domain"/>
    <property type="match status" value="1"/>
</dbReference>
<reference evidence="4 5" key="1">
    <citation type="submission" date="2018-03" db="EMBL/GenBank/DDBJ databases">
        <title>Genomic Encyclopedia of Archaeal and Bacterial Type Strains, Phase II (KMG-II): from individual species to whole genera.</title>
        <authorList>
            <person name="Goeker M."/>
        </authorList>
    </citation>
    <scope>NUCLEOTIDE SEQUENCE [LARGE SCALE GENOMIC DNA]</scope>
    <source>
        <strain evidence="4 5">DSM 45416</strain>
    </source>
</reference>
<dbReference type="EMBL" id="PVTG01000009">
    <property type="protein sequence ID" value="PRY48534.1"/>
    <property type="molecule type" value="Genomic_DNA"/>
</dbReference>
<dbReference type="InterPro" id="IPR011042">
    <property type="entry name" value="6-blade_b-propeller_TolB-like"/>
</dbReference>
<dbReference type="AlphaFoldDB" id="A0A2T0TS49"/>
<name>A0A2T0TS49_9ACTN</name>
<dbReference type="PANTHER" id="PTHR36842">
    <property type="entry name" value="PROTEIN TOLB HOMOLOG"/>
    <property type="match status" value="1"/>
</dbReference>
<comment type="caution">
    <text evidence="4">The sequence shown here is derived from an EMBL/GenBank/DDBJ whole genome shotgun (WGS) entry which is preliminary data.</text>
</comment>
<dbReference type="PANTHER" id="PTHR36842:SF1">
    <property type="entry name" value="PROTEIN TOLB"/>
    <property type="match status" value="1"/>
</dbReference>
<dbReference type="SUPFAM" id="SSF69304">
    <property type="entry name" value="Tricorn protease N-terminal domain"/>
    <property type="match status" value="1"/>
</dbReference>
<dbReference type="PROSITE" id="PS51257">
    <property type="entry name" value="PROKAR_LIPOPROTEIN"/>
    <property type="match status" value="1"/>
</dbReference>
<dbReference type="Pfam" id="PF07676">
    <property type="entry name" value="PD40"/>
    <property type="match status" value="3"/>
</dbReference>
<dbReference type="InterPro" id="IPR011659">
    <property type="entry name" value="WD40"/>
</dbReference>
<dbReference type="Proteomes" id="UP000239210">
    <property type="component" value="Unassembled WGS sequence"/>
</dbReference>
<accession>A0A2T0TS49</accession>
<keyword evidence="3" id="KW-0732">Signal</keyword>
<feature type="signal peptide" evidence="3">
    <location>
        <begin position="1"/>
        <end position="30"/>
    </location>
</feature>
<dbReference type="Gene3D" id="2.120.10.30">
    <property type="entry name" value="TolB, C-terminal domain"/>
    <property type="match status" value="1"/>
</dbReference>